<reference evidence="11 12" key="1">
    <citation type="submission" date="2023-12" db="EMBL/GenBank/DDBJ databases">
        <title>Denitrificimonas halotolerans sp. nov.,a novel species isolated from landfill leachate.</title>
        <authorList>
            <person name="Wang S."/>
        </authorList>
    </citation>
    <scope>NUCLEOTIDE SEQUENCE [LARGE SCALE GENOMIC DNA]</scope>
    <source>
        <strain evidence="11 12">JX-1</strain>
    </source>
</reference>
<dbReference type="SUPFAM" id="SSF141523">
    <property type="entry name" value="L,D-transpeptidase catalytic domain-like"/>
    <property type="match status" value="1"/>
</dbReference>
<evidence type="ECO:0000256" key="1">
    <source>
        <dbReference type="ARBA" id="ARBA00004752"/>
    </source>
</evidence>
<dbReference type="GO" id="GO:0016740">
    <property type="term" value="F:transferase activity"/>
    <property type="evidence" value="ECO:0007669"/>
    <property type="project" value="UniProtKB-KW"/>
</dbReference>
<evidence type="ECO:0000256" key="9">
    <source>
        <dbReference type="PROSITE-ProRule" id="PRU01373"/>
    </source>
</evidence>
<dbReference type="InterPro" id="IPR005490">
    <property type="entry name" value="LD_TPept_cat_dom"/>
</dbReference>
<keyword evidence="12" id="KW-1185">Reference proteome</keyword>
<evidence type="ECO:0000259" key="10">
    <source>
        <dbReference type="PROSITE" id="PS52029"/>
    </source>
</evidence>
<evidence type="ECO:0000256" key="5">
    <source>
        <dbReference type="ARBA" id="ARBA00022801"/>
    </source>
</evidence>
<feature type="domain" description="L,D-TPase catalytic" evidence="10">
    <location>
        <begin position="3"/>
        <end position="159"/>
    </location>
</feature>
<dbReference type="RefSeq" id="WP_321553240.1">
    <property type="nucleotide sequence ID" value="NZ_JAXIVU010000006.1"/>
</dbReference>
<evidence type="ECO:0000256" key="4">
    <source>
        <dbReference type="ARBA" id="ARBA00022679"/>
    </source>
</evidence>
<evidence type="ECO:0000256" key="8">
    <source>
        <dbReference type="ARBA" id="ARBA00023316"/>
    </source>
</evidence>
<evidence type="ECO:0000256" key="3">
    <source>
        <dbReference type="ARBA" id="ARBA00022676"/>
    </source>
</evidence>
<dbReference type="CDD" id="cd16913">
    <property type="entry name" value="YkuD_like"/>
    <property type="match status" value="1"/>
</dbReference>
<keyword evidence="4 11" id="KW-0808">Transferase</keyword>
<name>A0ABU5GQ70_9GAMM</name>
<keyword evidence="7 9" id="KW-0573">Peptidoglycan synthesis</keyword>
<dbReference type="EMBL" id="JAXIVU010000006">
    <property type="protein sequence ID" value="MDY7219144.1"/>
    <property type="molecule type" value="Genomic_DNA"/>
</dbReference>
<evidence type="ECO:0000256" key="2">
    <source>
        <dbReference type="ARBA" id="ARBA00005992"/>
    </source>
</evidence>
<evidence type="ECO:0000313" key="12">
    <source>
        <dbReference type="Proteomes" id="UP001294570"/>
    </source>
</evidence>
<keyword evidence="3" id="KW-0328">Glycosyltransferase</keyword>
<dbReference type="PANTHER" id="PTHR30582">
    <property type="entry name" value="L,D-TRANSPEPTIDASE"/>
    <property type="match status" value="1"/>
</dbReference>
<dbReference type="Pfam" id="PF03734">
    <property type="entry name" value="YkuD"/>
    <property type="match status" value="1"/>
</dbReference>
<comment type="caution">
    <text evidence="11">The sequence shown here is derived from an EMBL/GenBank/DDBJ whole genome shotgun (WGS) entry which is preliminary data.</text>
</comment>
<protein>
    <submittedName>
        <fullName evidence="11">L,D-transpeptidase</fullName>
        <ecNumber evidence="11">2.-.-.-</ecNumber>
    </submittedName>
</protein>
<evidence type="ECO:0000256" key="6">
    <source>
        <dbReference type="ARBA" id="ARBA00022960"/>
    </source>
</evidence>
<accession>A0ABU5GQ70</accession>
<dbReference type="Gene3D" id="2.40.440.10">
    <property type="entry name" value="L,D-transpeptidase catalytic domain-like"/>
    <property type="match status" value="1"/>
</dbReference>
<dbReference type="Proteomes" id="UP001294570">
    <property type="component" value="Unassembled WGS sequence"/>
</dbReference>
<proteinExistence type="inferred from homology"/>
<dbReference type="EC" id="2.-.-.-" evidence="11"/>
<gene>
    <name evidence="11" type="ORF">TOI97_06125</name>
</gene>
<evidence type="ECO:0000256" key="7">
    <source>
        <dbReference type="ARBA" id="ARBA00022984"/>
    </source>
</evidence>
<dbReference type="PANTHER" id="PTHR30582:SF24">
    <property type="entry name" value="L,D-TRANSPEPTIDASE ERFK_SRFK-RELATED"/>
    <property type="match status" value="1"/>
</dbReference>
<evidence type="ECO:0000313" key="11">
    <source>
        <dbReference type="EMBL" id="MDY7219144.1"/>
    </source>
</evidence>
<keyword evidence="6 9" id="KW-0133">Cell shape</keyword>
<dbReference type="PROSITE" id="PS52029">
    <property type="entry name" value="LD_TPASE"/>
    <property type="match status" value="1"/>
</dbReference>
<keyword evidence="8 9" id="KW-0961">Cell wall biogenesis/degradation</keyword>
<dbReference type="InterPro" id="IPR038063">
    <property type="entry name" value="Transpep_catalytic_dom"/>
</dbReference>
<dbReference type="InterPro" id="IPR050979">
    <property type="entry name" value="LD-transpeptidase"/>
</dbReference>
<feature type="active site" description="Proton donor/acceptor" evidence="9">
    <location>
        <position position="119"/>
    </location>
</feature>
<feature type="active site" description="Nucleophile" evidence="9">
    <location>
        <position position="135"/>
    </location>
</feature>
<organism evidence="11 12">
    <name type="scientific">Denitrificimonas halotolerans</name>
    <dbReference type="NCBI Taxonomy" id="3098930"/>
    <lineage>
        <taxon>Bacteria</taxon>
        <taxon>Pseudomonadati</taxon>
        <taxon>Pseudomonadota</taxon>
        <taxon>Gammaproteobacteria</taxon>
        <taxon>Pseudomonadales</taxon>
        <taxon>Pseudomonadaceae</taxon>
        <taxon>Denitrificimonas</taxon>
    </lineage>
</organism>
<keyword evidence="5" id="KW-0378">Hydrolase</keyword>
<comment type="similarity">
    <text evidence="2">Belongs to the YkuD family.</text>
</comment>
<comment type="pathway">
    <text evidence="1 9">Cell wall biogenesis; peptidoglycan biosynthesis.</text>
</comment>
<sequence length="180" mass="20195">MIDYLHVSIAEQRLYAFSEQQLQGIYTVSTALNGPGEKNGSGCTPRGRHYVRAKIGTDLPAMAVLRGRRWTGEIWTPELHQAYPERDWILSRILWLSGCELGRNRLGSTDTFRRYIYIHGTADEHLLGQACSHGCIRMANQDLIELYIQLGDACPVDISVDATQAQIMQAAIKESSCKAR</sequence>